<comment type="caution">
    <text evidence="5">The sequence shown here is derived from an EMBL/GenBank/DDBJ whole genome shotgun (WGS) entry which is preliminary data.</text>
</comment>
<proteinExistence type="inferred from homology"/>
<evidence type="ECO:0000313" key="6">
    <source>
        <dbReference type="Proteomes" id="UP000238415"/>
    </source>
</evidence>
<dbReference type="InterPro" id="IPR052379">
    <property type="entry name" value="Type_VII_TA_RNase"/>
</dbReference>
<keyword evidence="1" id="KW-1277">Toxin-antitoxin system</keyword>
<evidence type="ECO:0000256" key="2">
    <source>
        <dbReference type="ARBA" id="ARBA00022722"/>
    </source>
</evidence>
<dbReference type="GO" id="GO:0004540">
    <property type="term" value="F:RNA nuclease activity"/>
    <property type="evidence" value="ECO:0007669"/>
    <property type="project" value="InterPro"/>
</dbReference>
<name>A0A2T0ARW0_9FIRM</name>
<dbReference type="GO" id="GO:0110001">
    <property type="term" value="C:toxin-antitoxin complex"/>
    <property type="evidence" value="ECO:0007669"/>
    <property type="project" value="InterPro"/>
</dbReference>
<dbReference type="Proteomes" id="UP000238415">
    <property type="component" value="Unassembled WGS sequence"/>
</dbReference>
<dbReference type="Gene3D" id="1.20.120.580">
    <property type="entry name" value="bsu32300-like"/>
    <property type="match status" value="1"/>
</dbReference>
<dbReference type="PANTHER" id="PTHR33397">
    <property type="entry name" value="UPF0331 PROTEIN YUTE"/>
    <property type="match status" value="1"/>
</dbReference>
<dbReference type="AlphaFoldDB" id="A0A2T0ARW0"/>
<dbReference type="GO" id="GO:0016740">
    <property type="term" value="F:transferase activity"/>
    <property type="evidence" value="ECO:0007669"/>
    <property type="project" value="UniProtKB-KW"/>
</dbReference>
<dbReference type="Pfam" id="PF01934">
    <property type="entry name" value="HepT-like"/>
    <property type="match status" value="1"/>
</dbReference>
<reference evidence="5 6" key="1">
    <citation type="submission" date="2018-03" db="EMBL/GenBank/DDBJ databases">
        <title>Genome sequence of Moorella humiferrea DSM 23265.</title>
        <authorList>
            <person name="Poehlein A."/>
            <person name="Daniel R."/>
        </authorList>
    </citation>
    <scope>NUCLEOTIDE SEQUENCE [LARGE SCALE GENOMIC DNA]</scope>
    <source>
        <strain evidence="5 6">DSM 23265</strain>
    </source>
</reference>
<dbReference type="NCBIfam" id="NF047751">
    <property type="entry name" value="HepT_toxin"/>
    <property type="match status" value="1"/>
</dbReference>
<evidence type="ECO:0000256" key="3">
    <source>
        <dbReference type="ARBA" id="ARBA00022801"/>
    </source>
</evidence>
<dbReference type="EMBL" id="PVXM01000028">
    <property type="protein sequence ID" value="PRR72536.1"/>
    <property type="molecule type" value="Genomic_DNA"/>
</dbReference>
<keyword evidence="2" id="KW-0540">Nuclease</keyword>
<keyword evidence="5" id="KW-0808">Transferase</keyword>
<dbReference type="RefSeq" id="WP_106005432.1">
    <property type="nucleotide sequence ID" value="NZ_CP136419.1"/>
</dbReference>
<dbReference type="SUPFAM" id="SSF81593">
    <property type="entry name" value="Nucleotidyltransferase substrate binding subunit/domain"/>
    <property type="match status" value="1"/>
</dbReference>
<dbReference type="InterPro" id="IPR008201">
    <property type="entry name" value="HepT-like"/>
</dbReference>
<dbReference type="InterPro" id="IPR037038">
    <property type="entry name" value="HepT-like_sf"/>
</dbReference>
<organism evidence="5 6">
    <name type="scientific">Neomoorella humiferrea</name>
    <dbReference type="NCBI Taxonomy" id="676965"/>
    <lineage>
        <taxon>Bacteria</taxon>
        <taxon>Bacillati</taxon>
        <taxon>Bacillota</taxon>
        <taxon>Clostridia</taxon>
        <taxon>Neomoorellales</taxon>
        <taxon>Neomoorellaceae</taxon>
        <taxon>Neomoorella</taxon>
    </lineage>
</organism>
<accession>A0A2T0ARW0</accession>
<evidence type="ECO:0000256" key="1">
    <source>
        <dbReference type="ARBA" id="ARBA00022649"/>
    </source>
</evidence>
<evidence type="ECO:0000256" key="4">
    <source>
        <dbReference type="ARBA" id="ARBA00024207"/>
    </source>
</evidence>
<sequence>MTVDREKIRQKLQFMRQQLRELKKFQGMDLSQFQSNSLYEAAATRMLQVAIEAMLDLCAHIISREGWGLPKSYVETVELAARNGLIPQQLEDTYKSMARFRNWIVHLYDEIDAVEIWNIIQNHLEDFRPFMEVVIRRYLS</sequence>
<dbReference type="PANTHER" id="PTHR33397:SF5">
    <property type="entry name" value="RNASE YUTE-RELATED"/>
    <property type="match status" value="1"/>
</dbReference>
<protein>
    <submittedName>
        <fullName evidence="5">Nucleotidyltransferase substrate binding protein like protein</fullName>
    </submittedName>
</protein>
<dbReference type="OrthoDB" id="9796612at2"/>
<keyword evidence="6" id="KW-1185">Reference proteome</keyword>
<keyword evidence="3" id="KW-0378">Hydrolase</keyword>
<dbReference type="GO" id="GO:0016787">
    <property type="term" value="F:hydrolase activity"/>
    <property type="evidence" value="ECO:0007669"/>
    <property type="project" value="UniProtKB-KW"/>
</dbReference>
<evidence type="ECO:0000313" key="5">
    <source>
        <dbReference type="EMBL" id="PRR72536.1"/>
    </source>
</evidence>
<gene>
    <name evidence="5" type="ORF">MOHU_14650</name>
</gene>
<comment type="similarity">
    <text evidence="4">Belongs to the HepT RNase toxin family.</text>
</comment>